<evidence type="ECO:0000313" key="1">
    <source>
        <dbReference type="EMBL" id="KAL3787272.1"/>
    </source>
</evidence>
<dbReference type="AlphaFoldDB" id="A0ABD3PH93"/>
<reference evidence="1 2" key="1">
    <citation type="journal article" date="2020" name="G3 (Bethesda)">
        <title>Improved Reference Genome for Cyclotella cryptica CCMP332, a Model for Cell Wall Morphogenesis, Salinity Adaptation, and Lipid Production in Diatoms (Bacillariophyta).</title>
        <authorList>
            <person name="Roberts W.R."/>
            <person name="Downey K.M."/>
            <person name="Ruck E.C."/>
            <person name="Traller J.C."/>
            <person name="Alverson A.J."/>
        </authorList>
    </citation>
    <scope>NUCLEOTIDE SEQUENCE [LARGE SCALE GENOMIC DNA]</scope>
    <source>
        <strain evidence="1 2">CCMP332</strain>
    </source>
</reference>
<protein>
    <submittedName>
        <fullName evidence="1">Uncharacterized protein</fullName>
    </submittedName>
</protein>
<dbReference type="EMBL" id="JABMIG020000178">
    <property type="protein sequence ID" value="KAL3787272.1"/>
    <property type="molecule type" value="Genomic_DNA"/>
</dbReference>
<organism evidence="1 2">
    <name type="scientific">Cyclotella cryptica</name>
    <dbReference type="NCBI Taxonomy" id="29204"/>
    <lineage>
        <taxon>Eukaryota</taxon>
        <taxon>Sar</taxon>
        <taxon>Stramenopiles</taxon>
        <taxon>Ochrophyta</taxon>
        <taxon>Bacillariophyta</taxon>
        <taxon>Coscinodiscophyceae</taxon>
        <taxon>Thalassiosirophycidae</taxon>
        <taxon>Stephanodiscales</taxon>
        <taxon>Stephanodiscaceae</taxon>
        <taxon>Cyclotella</taxon>
    </lineage>
</organism>
<name>A0ABD3PH93_9STRA</name>
<keyword evidence="2" id="KW-1185">Reference proteome</keyword>
<accession>A0ABD3PH93</accession>
<comment type="caution">
    <text evidence="1">The sequence shown here is derived from an EMBL/GenBank/DDBJ whole genome shotgun (WGS) entry which is preliminary data.</text>
</comment>
<proteinExistence type="predicted"/>
<dbReference type="Proteomes" id="UP001516023">
    <property type="component" value="Unassembled WGS sequence"/>
</dbReference>
<sequence length="166" mass="18521">MSSNVETDDDEWIDICLNPSLDLVEDIDLEMILQAEQVTRLLLNTYAWATNEEVSETVPSLSNIIIESMNCTNGEGKQPGISDTVASSLSQLYQAINGAVEIVRGGPNLYDLNNQFSYQFRLATGNGCFGELDALRRKEEECIERLQKSGVGIKEKQKLNQLSMIR</sequence>
<gene>
    <name evidence="1" type="ORF">HJC23_004146</name>
</gene>
<evidence type="ECO:0000313" key="2">
    <source>
        <dbReference type="Proteomes" id="UP001516023"/>
    </source>
</evidence>